<reference evidence="1" key="1">
    <citation type="submission" date="2016-10" db="EMBL/GenBank/DDBJ databases">
        <title>Sequence of Gallionella enrichment culture.</title>
        <authorList>
            <person name="Poehlein A."/>
            <person name="Muehling M."/>
            <person name="Daniel R."/>
        </authorList>
    </citation>
    <scope>NUCLEOTIDE SEQUENCE</scope>
</reference>
<accession>A0A1J5PMX1</accession>
<name>A0A1J5PMX1_9ZZZZ</name>
<sequence>MRRATPSTVIMVFCSSTSSGRSRISNRAVISNSWISTRLIGTWLAGRPNTASPTARRAWAKPATFWVRGT</sequence>
<organism evidence="1">
    <name type="scientific">mine drainage metagenome</name>
    <dbReference type="NCBI Taxonomy" id="410659"/>
    <lineage>
        <taxon>unclassified sequences</taxon>
        <taxon>metagenomes</taxon>
        <taxon>ecological metagenomes</taxon>
    </lineage>
</organism>
<dbReference type="EMBL" id="MLJW01007736">
    <property type="protein sequence ID" value="OIQ64917.1"/>
    <property type="molecule type" value="Genomic_DNA"/>
</dbReference>
<proteinExistence type="predicted"/>
<gene>
    <name evidence="1" type="ORF">GALL_535300</name>
</gene>
<protein>
    <submittedName>
        <fullName evidence="1">Uncharacterized protein</fullName>
    </submittedName>
</protein>
<dbReference type="AlphaFoldDB" id="A0A1J5PMX1"/>
<evidence type="ECO:0000313" key="1">
    <source>
        <dbReference type="EMBL" id="OIQ64917.1"/>
    </source>
</evidence>
<comment type="caution">
    <text evidence="1">The sequence shown here is derived from an EMBL/GenBank/DDBJ whole genome shotgun (WGS) entry which is preliminary data.</text>
</comment>